<proteinExistence type="predicted"/>
<keyword evidence="2" id="KW-1185">Reference proteome</keyword>
<sequence>MNSSKPTMNRGNCTLKISLAAPQGWSYIAGDAVIGIVSRHAPTVTSEATVKLALRGRVKTQVTKGSGAPYDRHQEGPIYKQLLLPEQHTLFQGPLHIPDNNDSVYWPFEIRMSPYSQDSEFQFNGDLLPSWEEIASSRLPGTFCSVGSSSSACWVEYYLEAEMRYVERGEQKVYTSTCPVQVRHSPDTIFTGFGRQRRTLNRSIRGQQLLSVVHHEERSFVRRTREFFIHPSNSAPELHYKVEVYAPATVQLGNLSNIPYKLKFELLPQTSNALRGIELKVLFNSAKFVIRSETRVTAGTSVHSPSSIHCSLVDLGLEEAFRRLDAFPLMIPLTDKSQTLNLGKMLQLTLHASGLKAGEKDVAATGHITPTFSTHTLRHLNTLQAEFSVTVAGYTTRLHASTPMNILAEL</sequence>
<dbReference type="Proteomes" id="UP001147746">
    <property type="component" value="Unassembled WGS sequence"/>
</dbReference>
<gene>
    <name evidence="1" type="ORF">N7476_008106</name>
</gene>
<reference evidence="1" key="2">
    <citation type="journal article" date="2023" name="IMA Fungus">
        <title>Comparative genomic study of the Penicillium genus elucidates a diverse pangenome and 15 lateral gene transfer events.</title>
        <authorList>
            <person name="Petersen C."/>
            <person name="Sorensen T."/>
            <person name="Nielsen M.R."/>
            <person name="Sondergaard T.E."/>
            <person name="Sorensen J.L."/>
            <person name="Fitzpatrick D.A."/>
            <person name="Frisvad J.C."/>
            <person name="Nielsen K.L."/>
        </authorList>
    </citation>
    <scope>NUCLEOTIDE SEQUENCE</scope>
    <source>
        <strain evidence="1">IBT 21472</strain>
    </source>
</reference>
<dbReference type="AlphaFoldDB" id="A0A9W9GXR1"/>
<dbReference type="Gene3D" id="2.60.40.640">
    <property type="match status" value="1"/>
</dbReference>
<dbReference type="OrthoDB" id="2333384at2759"/>
<accession>A0A9W9GXR1</accession>
<dbReference type="EMBL" id="JAPZBO010000008">
    <property type="protein sequence ID" value="KAJ5307450.1"/>
    <property type="molecule type" value="Genomic_DNA"/>
</dbReference>
<protein>
    <recommendedName>
        <fullName evidence="3">Arrestin-like N-terminal domain-containing protein</fullName>
    </recommendedName>
</protein>
<name>A0A9W9GXR1_9EURO</name>
<evidence type="ECO:0000313" key="1">
    <source>
        <dbReference type="EMBL" id="KAJ5307450.1"/>
    </source>
</evidence>
<reference evidence="1" key="1">
    <citation type="submission" date="2022-12" db="EMBL/GenBank/DDBJ databases">
        <authorList>
            <person name="Petersen C."/>
        </authorList>
    </citation>
    <scope>NUCLEOTIDE SEQUENCE</scope>
    <source>
        <strain evidence="1">IBT 21472</strain>
    </source>
</reference>
<evidence type="ECO:0000313" key="2">
    <source>
        <dbReference type="Proteomes" id="UP001147746"/>
    </source>
</evidence>
<evidence type="ECO:0008006" key="3">
    <source>
        <dbReference type="Google" id="ProtNLM"/>
    </source>
</evidence>
<comment type="caution">
    <text evidence="1">The sequence shown here is derived from an EMBL/GenBank/DDBJ whole genome shotgun (WGS) entry which is preliminary data.</text>
</comment>
<organism evidence="1 2">
    <name type="scientific">Penicillium atrosanguineum</name>
    <dbReference type="NCBI Taxonomy" id="1132637"/>
    <lineage>
        <taxon>Eukaryota</taxon>
        <taxon>Fungi</taxon>
        <taxon>Dikarya</taxon>
        <taxon>Ascomycota</taxon>
        <taxon>Pezizomycotina</taxon>
        <taxon>Eurotiomycetes</taxon>
        <taxon>Eurotiomycetidae</taxon>
        <taxon>Eurotiales</taxon>
        <taxon>Aspergillaceae</taxon>
        <taxon>Penicillium</taxon>
    </lineage>
</organism>
<dbReference type="InterPro" id="IPR014752">
    <property type="entry name" value="Arrestin-like_C"/>
</dbReference>